<organism evidence="6 7">
    <name type="scientific">Hydra vulgaris</name>
    <name type="common">Hydra</name>
    <name type="synonym">Hydra attenuata</name>
    <dbReference type="NCBI Taxonomy" id="6087"/>
    <lineage>
        <taxon>Eukaryota</taxon>
        <taxon>Metazoa</taxon>
        <taxon>Cnidaria</taxon>
        <taxon>Hydrozoa</taxon>
        <taxon>Hydroidolina</taxon>
        <taxon>Anthoathecata</taxon>
        <taxon>Aplanulata</taxon>
        <taxon>Hydridae</taxon>
        <taxon>Hydra</taxon>
    </lineage>
</organism>
<accession>A0ABM4CQA7</accession>
<dbReference type="RefSeq" id="XP_065663992.1">
    <property type="nucleotide sequence ID" value="XM_065807920.1"/>
</dbReference>
<evidence type="ECO:0000256" key="1">
    <source>
        <dbReference type="ARBA" id="ARBA00005878"/>
    </source>
</evidence>
<keyword evidence="2 5" id="KW-0489">Methyltransferase</keyword>
<gene>
    <name evidence="7" type="primary">LOC100201906</name>
</gene>
<protein>
    <recommendedName>
        <fullName evidence="5">U6 small nuclear RNA (adenine-(43)-N(6))-methyltransferase</fullName>
        <ecNumber evidence="5">2.1.1.-</ecNumber>
    </recommendedName>
</protein>
<dbReference type="GeneID" id="100201906"/>
<dbReference type="InterPro" id="IPR010286">
    <property type="entry name" value="METTL16/RlmF"/>
</dbReference>
<dbReference type="InterPro" id="IPR029063">
    <property type="entry name" value="SAM-dependent_MTases_sf"/>
</dbReference>
<sequence length="577" mass="66446">MHNRNVFKDSPPDFKKLMLEYPEFAPYVHIGSSGKAYVNFKDPASLRSLSLVLLKKYFNIIIDIPLDRLIPTIPLRLNYIHWIEDLTGCLNKSASGIDIGCGASCIYPLLGNKINNWKFIATEVNVESHAYAENNVIKNLAQEYIKVILTSPEKSIFDCIMASDFHYDFTICNPPFFSEINDNIVSKNRTGHRPPPISQSTASDSESFTEGGEVEFVKRMIDESLLLKKKIRWFTTMLGKKSSLKELVKYIKHNQISKFTTTEFVQGRTMRWGLAWTFTDCFPDTIVNLKKNHVRKKCKPFFVKISNQFYKDNNIQPVEHSSLSENVQSSMLQVIKIIRYQLHQLQLVLEGDENSENITSLNKVPYEIKGKAFQNTWIHTRQKKRKLNEGIDKDIPSKVNLVNDEYNEMFLLTNNLKESVATTFVLDKTDTLTENNVAPPVLGLRDTALERNAKSAMPNLDMFNNRAQQIKNSNNFVQKTTVIDATSSKDDFIFSNCLTLHSDNSKEFENPVKYFENDLPSSYLFYFSCKVGTTRQFHLDNENAIVVSFTCEDGSREQFHQMFLYLKNILKSCQIKY</sequence>
<dbReference type="EC" id="2.1.1.-" evidence="5"/>
<dbReference type="Proteomes" id="UP001652625">
    <property type="component" value="Chromosome 10"/>
</dbReference>
<dbReference type="PIRSF" id="PIRSF037350">
    <property type="entry name" value="Mtase_ZK1128_prd"/>
    <property type="match status" value="1"/>
</dbReference>
<evidence type="ECO:0000256" key="2">
    <source>
        <dbReference type="ARBA" id="ARBA00022603"/>
    </source>
</evidence>
<dbReference type="InterPro" id="IPR017182">
    <property type="entry name" value="METTL16/PsiM"/>
</dbReference>
<keyword evidence="3 5" id="KW-0808">Transferase</keyword>
<dbReference type="SUPFAM" id="SSF53335">
    <property type="entry name" value="S-adenosyl-L-methionine-dependent methyltransferases"/>
    <property type="match status" value="1"/>
</dbReference>
<evidence type="ECO:0000256" key="4">
    <source>
        <dbReference type="ARBA" id="ARBA00022691"/>
    </source>
</evidence>
<dbReference type="Pfam" id="PF05971">
    <property type="entry name" value="Methyltransf_10"/>
    <property type="match status" value="1"/>
</dbReference>
<evidence type="ECO:0000256" key="3">
    <source>
        <dbReference type="ARBA" id="ARBA00022679"/>
    </source>
</evidence>
<dbReference type="Gene3D" id="3.40.50.150">
    <property type="entry name" value="Vaccinia Virus protein VP39"/>
    <property type="match status" value="1"/>
</dbReference>
<keyword evidence="4" id="KW-0949">S-adenosyl-L-methionine</keyword>
<evidence type="ECO:0000313" key="7">
    <source>
        <dbReference type="RefSeq" id="XP_065663992.1"/>
    </source>
</evidence>
<evidence type="ECO:0000256" key="5">
    <source>
        <dbReference type="PIRNR" id="PIRNR037350"/>
    </source>
</evidence>
<reference evidence="7" key="1">
    <citation type="submission" date="2025-08" db="UniProtKB">
        <authorList>
            <consortium name="RefSeq"/>
        </authorList>
    </citation>
    <scope>IDENTIFICATION</scope>
</reference>
<dbReference type="PANTHER" id="PTHR13393">
    <property type="entry name" value="SAM-DEPENDENT METHYLTRANSFERASE"/>
    <property type="match status" value="1"/>
</dbReference>
<proteinExistence type="inferred from homology"/>
<evidence type="ECO:0000313" key="6">
    <source>
        <dbReference type="Proteomes" id="UP001652625"/>
    </source>
</evidence>
<keyword evidence="6" id="KW-1185">Reference proteome</keyword>
<dbReference type="PANTHER" id="PTHR13393:SF0">
    <property type="entry name" value="RNA N6-ADENOSINE-METHYLTRANSFERASE METTL16"/>
    <property type="match status" value="1"/>
</dbReference>
<comment type="similarity">
    <text evidence="1 5">Belongs to the methyltransferase superfamily. METTL16/RlmF family.</text>
</comment>
<name>A0ABM4CQA7_HYDVU</name>